<keyword evidence="5" id="KW-0812">Transmembrane</keyword>
<reference evidence="13" key="1">
    <citation type="submission" date="2020-11" db="EMBL/GenBank/DDBJ databases">
        <authorList>
            <person name="Tran Van P."/>
        </authorList>
    </citation>
    <scope>NUCLEOTIDE SEQUENCE</scope>
</reference>
<protein>
    <recommendedName>
        <fullName evidence="9">Membrane protein BRI3</fullName>
    </recommendedName>
    <alternativeName>
        <fullName evidence="10">Brain protein I3</fullName>
    </alternativeName>
</protein>
<feature type="region of interest" description="Disordered" evidence="12">
    <location>
        <begin position="1"/>
        <end position="46"/>
    </location>
</feature>
<evidence type="ECO:0000256" key="8">
    <source>
        <dbReference type="ARBA" id="ARBA00023228"/>
    </source>
</evidence>
<dbReference type="PANTHER" id="PTHR13551:SF1">
    <property type="entry name" value="MEMBRANE PROTEIN BRI3"/>
    <property type="match status" value="1"/>
</dbReference>
<proteinExistence type="inferred from homology"/>
<sequence length="88" mass="9351">MAEYGKGNQQQWQPAQTGPAPPYSGPQQGAYMPGQAPPPGQYMPQQGTVLIQQTPAPQTVVVLGGCPTCRVGQLDDEFTCLDLLVHNA</sequence>
<dbReference type="InterPro" id="IPR019317">
    <property type="entry name" value="BRI3"/>
</dbReference>
<evidence type="ECO:0000256" key="6">
    <source>
        <dbReference type="ARBA" id="ARBA00022989"/>
    </source>
</evidence>
<evidence type="ECO:0000256" key="11">
    <source>
        <dbReference type="ARBA" id="ARBA00046593"/>
    </source>
</evidence>
<dbReference type="PANTHER" id="PTHR13551">
    <property type="entry name" value="BRAIN PROTEIN I3"/>
    <property type="match status" value="1"/>
</dbReference>
<evidence type="ECO:0000256" key="10">
    <source>
        <dbReference type="ARBA" id="ARBA00035449"/>
    </source>
</evidence>
<accession>A0A7R9M8K4</accession>
<dbReference type="AlphaFoldDB" id="A0A7R9M8K4"/>
<keyword evidence="7" id="KW-0472">Membrane</keyword>
<evidence type="ECO:0000256" key="4">
    <source>
        <dbReference type="ARBA" id="ARBA00022490"/>
    </source>
</evidence>
<comment type="similarity">
    <text evidence="3">Belongs to the BRI3 family.</text>
</comment>
<evidence type="ECO:0000256" key="7">
    <source>
        <dbReference type="ARBA" id="ARBA00023136"/>
    </source>
</evidence>
<evidence type="ECO:0000313" key="13">
    <source>
        <dbReference type="EMBL" id="CAD7655613.1"/>
    </source>
</evidence>
<evidence type="ECO:0000256" key="5">
    <source>
        <dbReference type="ARBA" id="ARBA00022692"/>
    </source>
</evidence>
<keyword evidence="4" id="KW-0963">Cytoplasm</keyword>
<evidence type="ECO:0000313" key="14">
    <source>
        <dbReference type="Proteomes" id="UP000728032"/>
    </source>
</evidence>
<gene>
    <name evidence="13" type="ORF">ONB1V03_LOCUS12256</name>
</gene>
<dbReference type="OrthoDB" id="6513439at2759"/>
<evidence type="ECO:0000256" key="2">
    <source>
        <dbReference type="ARBA" id="ARBA00004556"/>
    </source>
</evidence>
<organism evidence="13">
    <name type="scientific">Oppiella nova</name>
    <dbReference type="NCBI Taxonomy" id="334625"/>
    <lineage>
        <taxon>Eukaryota</taxon>
        <taxon>Metazoa</taxon>
        <taxon>Ecdysozoa</taxon>
        <taxon>Arthropoda</taxon>
        <taxon>Chelicerata</taxon>
        <taxon>Arachnida</taxon>
        <taxon>Acari</taxon>
        <taxon>Acariformes</taxon>
        <taxon>Sarcoptiformes</taxon>
        <taxon>Oribatida</taxon>
        <taxon>Brachypylina</taxon>
        <taxon>Oppioidea</taxon>
        <taxon>Oppiidae</taxon>
        <taxon>Oppiella</taxon>
    </lineage>
</organism>
<evidence type="ECO:0000256" key="9">
    <source>
        <dbReference type="ARBA" id="ARBA00035284"/>
    </source>
</evidence>
<dbReference type="GO" id="GO:0005765">
    <property type="term" value="C:lysosomal membrane"/>
    <property type="evidence" value="ECO:0007669"/>
    <property type="project" value="UniProtKB-SubCell"/>
</dbReference>
<dbReference type="EMBL" id="CAJPVJ010009757">
    <property type="protein sequence ID" value="CAG2172800.1"/>
    <property type="molecule type" value="Genomic_DNA"/>
</dbReference>
<evidence type="ECO:0000256" key="12">
    <source>
        <dbReference type="SAM" id="MobiDB-lite"/>
    </source>
</evidence>
<keyword evidence="8" id="KW-0458">Lysosome</keyword>
<dbReference type="GO" id="GO:0048471">
    <property type="term" value="C:perinuclear region of cytoplasm"/>
    <property type="evidence" value="ECO:0007669"/>
    <property type="project" value="UniProtKB-SubCell"/>
</dbReference>
<comment type="subcellular location">
    <subcellularLocation>
        <location evidence="2">Cytoplasm</location>
        <location evidence="2">Perinuclear region</location>
    </subcellularLocation>
    <subcellularLocation>
        <location evidence="1">Lysosome membrane</location>
        <topology evidence="1">Multi-pass membrane protein</topology>
    </subcellularLocation>
</comment>
<name>A0A7R9M8K4_9ACAR</name>
<evidence type="ECO:0000256" key="3">
    <source>
        <dbReference type="ARBA" id="ARBA00008090"/>
    </source>
</evidence>
<dbReference type="Pfam" id="PF10164">
    <property type="entry name" value="BRI3"/>
    <property type="match status" value="1"/>
</dbReference>
<comment type="subunit">
    <text evidence="11">Interacts with BRI3BP. Interacts with MGAT1 and IFITM3.</text>
</comment>
<dbReference type="EMBL" id="OC924582">
    <property type="protein sequence ID" value="CAD7655613.1"/>
    <property type="molecule type" value="Genomic_DNA"/>
</dbReference>
<keyword evidence="6" id="KW-1133">Transmembrane helix</keyword>
<feature type="compositionally biased region" description="Polar residues" evidence="12">
    <location>
        <begin position="7"/>
        <end position="16"/>
    </location>
</feature>
<dbReference type="Proteomes" id="UP000728032">
    <property type="component" value="Unassembled WGS sequence"/>
</dbReference>
<evidence type="ECO:0000256" key="1">
    <source>
        <dbReference type="ARBA" id="ARBA00004155"/>
    </source>
</evidence>
<keyword evidence="14" id="KW-1185">Reference proteome</keyword>